<dbReference type="Proteomes" id="UP001189429">
    <property type="component" value="Unassembled WGS sequence"/>
</dbReference>
<feature type="signal peptide" evidence="1">
    <location>
        <begin position="1"/>
        <end position="21"/>
    </location>
</feature>
<reference evidence="2" key="1">
    <citation type="submission" date="2023-10" db="EMBL/GenBank/DDBJ databases">
        <authorList>
            <person name="Chen Y."/>
            <person name="Shah S."/>
            <person name="Dougan E. K."/>
            <person name="Thang M."/>
            <person name="Chan C."/>
        </authorList>
    </citation>
    <scope>NUCLEOTIDE SEQUENCE [LARGE SCALE GENOMIC DNA]</scope>
</reference>
<name>A0ABN9Q8V9_9DINO</name>
<keyword evidence="3" id="KW-1185">Reference proteome</keyword>
<evidence type="ECO:0000313" key="2">
    <source>
        <dbReference type="EMBL" id="CAK0802257.1"/>
    </source>
</evidence>
<organism evidence="2 3">
    <name type="scientific">Prorocentrum cordatum</name>
    <dbReference type="NCBI Taxonomy" id="2364126"/>
    <lineage>
        <taxon>Eukaryota</taxon>
        <taxon>Sar</taxon>
        <taxon>Alveolata</taxon>
        <taxon>Dinophyceae</taxon>
        <taxon>Prorocentrales</taxon>
        <taxon>Prorocentraceae</taxon>
        <taxon>Prorocentrum</taxon>
    </lineage>
</organism>
<protein>
    <submittedName>
        <fullName evidence="2">Uncharacterized protein</fullName>
    </submittedName>
</protein>
<comment type="caution">
    <text evidence="2">The sequence shown here is derived from an EMBL/GenBank/DDBJ whole genome shotgun (WGS) entry which is preliminary data.</text>
</comment>
<proteinExistence type="predicted"/>
<accession>A0ABN9Q8V9</accession>
<dbReference type="EMBL" id="CAUYUJ010002760">
    <property type="protein sequence ID" value="CAK0802257.1"/>
    <property type="molecule type" value="Genomic_DNA"/>
</dbReference>
<evidence type="ECO:0000313" key="3">
    <source>
        <dbReference type="Proteomes" id="UP001189429"/>
    </source>
</evidence>
<sequence>MALDSLLVFFWWLQGRIPASSVHAGLLRVGFGRHAGLTYQQARSQEPAFCRWHLEQAARTPAEEKFAQWLSGQRIICRMSSSSS</sequence>
<evidence type="ECO:0000256" key="1">
    <source>
        <dbReference type="SAM" id="SignalP"/>
    </source>
</evidence>
<keyword evidence="1" id="KW-0732">Signal</keyword>
<gene>
    <name evidence="2" type="ORF">PCOR1329_LOCUS9825</name>
</gene>
<feature type="chain" id="PRO_5045043264" evidence="1">
    <location>
        <begin position="22"/>
        <end position="84"/>
    </location>
</feature>